<dbReference type="WBParaSite" id="SMUV_0000381001-mRNA-1">
    <property type="protein sequence ID" value="SMUV_0000381001-mRNA-1"/>
    <property type="gene ID" value="SMUV_0000381001"/>
</dbReference>
<dbReference type="Proteomes" id="UP000046393">
    <property type="component" value="Unplaced"/>
</dbReference>
<dbReference type="AlphaFoldDB" id="A0A0N5AHF9"/>
<feature type="region of interest" description="Disordered" evidence="1">
    <location>
        <begin position="21"/>
        <end position="43"/>
    </location>
</feature>
<sequence length="77" mass="9019">MALIFNEEKAPMRIKANNERSKYLSAKSRRKIRKRTRKKRSRVARNLKNKKGAVLKILKRILKEKRILKNSNASVSG</sequence>
<feature type="compositionally biased region" description="Basic residues" evidence="1">
    <location>
        <begin position="27"/>
        <end position="43"/>
    </location>
</feature>
<reference evidence="3" key="1">
    <citation type="submission" date="2017-02" db="UniProtKB">
        <authorList>
            <consortium name="WormBaseParasite"/>
        </authorList>
    </citation>
    <scope>IDENTIFICATION</scope>
</reference>
<evidence type="ECO:0000313" key="3">
    <source>
        <dbReference type="WBParaSite" id="SMUV_0000381001-mRNA-1"/>
    </source>
</evidence>
<keyword evidence="2" id="KW-1185">Reference proteome</keyword>
<evidence type="ECO:0000313" key="2">
    <source>
        <dbReference type="Proteomes" id="UP000046393"/>
    </source>
</evidence>
<evidence type="ECO:0000256" key="1">
    <source>
        <dbReference type="SAM" id="MobiDB-lite"/>
    </source>
</evidence>
<accession>A0A0N5AHF9</accession>
<name>A0A0N5AHF9_9BILA</name>
<proteinExistence type="predicted"/>
<protein>
    <submittedName>
        <fullName evidence="3">BZIP domain-containing protein</fullName>
    </submittedName>
</protein>
<organism evidence="2 3">
    <name type="scientific">Syphacia muris</name>
    <dbReference type="NCBI Taxonomy" id="451379"/>
    <lineage>
        <taxon>Eukaryota</taxon>
        <taxon>Metazoa</taxon>
        <taxon>Ecdysozoa</taxon>
        <taxon>Nematoda</taxon>
        <taxon>Chromadorea</taxon>
        <taxon>Rhabditida</taxon>
        <taxon>Spirurina</taxon>
        <taxon>Oxyuridomorpha</taxon>
        <taxon>Oxyuroidea</taxon>
        <taxon>Oxyuridae</taxon>
        <taxon>Syphacia</taxon>
    </lineage>
</organism>